<keyword evidence="3" id="KW-1185">Reference proteome</keyword>
<sequence>MQREMDEQKEQYEKKIRHVESVNSALSSQVLDIQNQLDNLANANDLKRIQEYISGHELVEKYNLASTIIGYYKEDVKKEDFTGVTDYYIEDLITQAFNTTSAFQSTAIRDEYYRTDDNWKRIYSEIGLYEHDYIESNGYVLSKSQSKKITDELESYSIKLWEDNEKVKKSKVQSIIDNIVLRH</sequence>
<protein>
    <submittedName>
        <fullName evidence="2">Uncharacterized protein</fullName>
    </submittedName>
</protein>
<feature type="coiled-coil region" evidence="1">
    <location>
        <begin position="2"/>
        <end position="43"/>
    </location>
</feature>
<evidence type="ECO:0000313" key="2">
    <source>
        <dbReference type="EMBL" id="RPF51014.1"/>
    </source>
</evidence>
<name>A0A3N5B0Z8_9EURY</name>
<dbReference type="AlphaFoldDB" id="A0A3N5B0Z8"/>
<dbReference type="RefSeq" id="WP_069575438.1">
    <property type="nucleotide sequence ID" value="NZ_RKRG01000003.1"/>
</dbReference>
<proteinExistence type="predicted"/>
<evidence type="ECO:0000313" key="3">
    <source>
        <dbReference type="Proteomes" id="UP000271783"/>
    </source>
</evidence>
<gene>
    <name evidence="2" type="ORF">EDC42_1678</name>
</gene>
<reference evidence="2 3" key="1">
    <citation type="submission" date="2018-11" db="EMBL/GenBank/DDBJ databases">
        <title>Genomic Encyclopedia of Type Strains, Phase IV (KMG-IV): sequencing the most valuable type-strain genomes for metagenomic binning, comparative biology and taxonomic classification.</title>
        <authorList>
            <person name="Goeker M."/>
        </authorList>
    </citation>
    <scope>NUCLEOTIDE SEQUENCE [LARGE SCALE GENOMIC DNA]</scope>
    <source>
        <strain evidence="2 3">DSM 11977</strain>
    </source>
</reference>
<dbReference type="EMBL" id="RKRG01000003">
    <property type="protein sequence ID" value="RPF51014.1"/>
    <property type="molecule type" value="Genomic_DNA"/>
</dbReference>
<evidence type="ECO:0000256" key="1">
    <source>
        <dbReference type="SAM" id="Coils"/>
    </source>
</evidence>
<dbReference type="Proteomes" id="UP000271783">
    <property type="component" value="Unassembled WGS sequence"/>
</dbReference>
<comment type="caution">
    <text evidence="2">The sequence shown here is derived from an EMBL/GenBank/DDBJ whole genome shotgun (WGS) entry which is preliminary data.</text>
</comment>
<keyword evidence="1" id="KW-0175">Coiled coil</keyword>
<organism evidence="2 3">
    <name type="scientific">Methanobrevibacter gottschalkii DSM 11977</name>
    <dbReference type="NCBI Taxonomy" id="1122229"/>
    <lineage>
        <taxon>Archaea</taxon>
        <taxon>Methanobacteriati</taxon>
        <taxon>Methanobacteriota</taxon>
        <taxon>Methanomada group</taxon>
        <taxon>Methanobacteria</taxon>
        <taxon>Methanobacteriales</taxon>
        <taxon>Methanobacteriaceae</taxon>
        <taxon>Methanobrevibacter</taxon>
    </lineage>
</organism>
<accession>A0A3N5B0Z8</accession>